<dbReference type="InterPro" id="IPR050216">
    <property type="entry name" value="LRR_domain-containing"/>
</dbReference>
<dbReference type="Gene3D" id="3.80.10.10">
    <property type="entry name" value="Ribonuclease Inhibitor"/>
    <property type="match status" value="1"/>
</dbReference>
<evidence type="ECO:0000313" key="5">
    <source>
        <dbReference type="Proteomes" id="UP000606974"/>
    </source>
</evidence>
<feature type="compositionally biased region" description="Basic and acidic residues" evidence="3">
    <location>
        <begin position="37"/>
        <end position="57"/>
    </location>
</feature>
<dbReference type="SUPFAM" id="SSF52075">
    <property type="entry name" value="Outer arm dynein light chain 1"/>
    <property type="match status" value="1"/>
</dbReference>
<feature type="compositionally biased region" description="Polar residues" evidence="3">
    <location>
        <begin position="380"/>
        <end position="390"/>
    </location>
</feature>
<evidence type="ECO:0008006" key="6">
    <source>
        <dbReference type="Google" id="ProtNLM"/>
    </source>
</evidence>
<dbReference type="PROSITE" id="PS51450">
    <property type="entry name" value="LRR"/>
    <property type="match status" value="1"/>
</dbReference>
<keyword evidence="1" id="KW-0433">Leucine-rich repeat</keyword>
<feature type="region of interest" description="Disordered" evidence="3">
    <location>
        <begin position="376"/>
        <end position="411"/>
    </location>
</feature>
<dbReference type="SMART" id="SM00369">
    <property type="entry name" value="LRR_TYP"/>
    <property type="match status" value="2"/>
</dbReference>
<sequence>MSTTIQQMTSESGLTGHSMARTILRTEDATRIPFSLRPDDYEKPRASSADTRPRNDIVPKASYPPANDTSNPEDGLTAKPDLLSPDEALELFRAKVADAQQDTQNALAGGEDVSEAVRPKLTLDLGHSRIARLPESVVDLIKVEVERLSLSHNQMWYVPLRLPECSQLRYLNIRTNVFRDIPPVLYKLSLLEILDISRNKIRKISSEVKNLSSLRVFSVAYNRIEELPPEICEMSKLQILKVAENPLRFKLKKTIEAKEAEVALSEMNESERETAVTAEIKRHLRETQPIVTTVDCEPGMDVDESVLETPKPLKRVPSSRFPVRPSMNGIEATVDMMAKSPSQPKPPPIPTRSHYRIASGQNGNTVRKASISPLIKGNEQGRSNSESVLQASAAARSKRMGMMRKEKSDLEPVEEIKNNRVSHLRGVSHGSVLRSRISNVISPGSGLTSPVSPKEGRKQRNVYIKRLSSLPEQSQESGWRSPVVEGAKGILYALYQLHPQISGLISVIKGRDSKRTSLELTYYNASSHVDRLNEALEQAASVEREDEDGVERAENTVQRDCASCIMAYSHVVSQLQENVSKIVASADARYIRSFMLLIYGSMLEVKNAVKSLNVEVRFQETPARHNTVKGFRTIEEEFSPPTGVIRSTTPTRNRPGAGARQNSRLRSDTAFQNSIPRIVADYPPKQTYVPSQIGPTPQAPLYPYGPPGMTNPCSSTGYFAHNINSTTSTPDYSLGLRSRSNSRSTNTMTLTDTSIASSLANTPRSGESFNLPVFQNPTRVNPMTGLSDSQEETVFEGIFLALSRAYDSALQALPIARRQFARCAEIADEDRRPREVREVWRNLLWRCKACLEVSETLHLRLINMKVKDAGNSGRNDRSFWQLTKSFTQSFIDLVAEMKEAKSLRLLAQDIVVILRPVQKASREAVRLIDSSPWAYLAEAGSQPLPPPPLITNSVINGFFTNSPHSGHSVYSNGFQQHYPQHPFNGIQQAPALTSVQAAMQGVSPSSVALPATPLSAALGPAAQATVPATPASACGDSFFRGDVFARADVVLGMRPQNANLTFNSRR</sequence>
<comment type="caution">
    <text evidence="4">The sequence shown here is derived from an EMBL/GenBank/DDBJ whole genome shotgun (WGS) entry which is preliminary data.</text>
</comment>
<name>A0A8H7E1Q2_9EURO</name>
<organism evidence="4 5">
    <name type="scientific">Endocarpon pusillum</name>
    <dbReference type="NCBI Taxonomy" id="364733"/>
    <lineage>
        <taxon>Eukaryota</taxon>
        <taxon>Fungi</taxon>
        <taxon>Dikarya</taxon>
        <taxon>Ascomycota</taxon>
        <taxon>Pezizomycotina</taxon>
        <taxon>Eurotiomycetes</taxon>
        <taxon>Chaetothyriomycetidae</taxon>
        <taxon>Verrucariales</taxon>
        <taxon>Verrucariaceae</taxon>
        <taxon>Endocarpon</taxon>
    </lineage>
</organism>
<dbReference type="InterPro" id="IPR032675">
    <property type="entry name" value="LRR_dom_sf"/>
</dbReference>
<dbReference type="InterPro" id="IPR003591">
    <property type="entry name" value="Leu-rich_rpt_typical-subtyp"/>
</dbReference>
<dbReference type="EMBL" id="JAACFV010000092">
    <property type="protein sequence ID" value="KAF7506172.1"/>
    <property type="molecule type" value="Genomic_DNA"/>
</dbReference>
<dbReference type="Proteomes" id="UP000606974">
    <property type="component" value="Unassembled WGS sequence"/>
</dbReference>
<dbReference type="PANTHER" id="PTHR48051">
    <property type="match status" value="1"/>
</dbReference>
<protein>
    <recommendedName>
        <fullName evidence="6">RAM signaling network component</fullName>
    </recommendedName>
</protein>
<proteinExistence type="predicted"/>
<keyword evidence="2" id="KW-0677">Repeat</keyword>
<gene>
    <name evidence="4" type="ORF">GJ744_012152</name>
</gene>
<evidence type="ECO:0000313" key="4">
    <source>
        <dbReference type="EMBL" id="KAF7506172.1"/>
    </source>
</evidence>
<feature type="region of interest" description="Disordered" evidence="3">
    <location>
        <begin position="25"/>
        <end position="81"/>
    </location>
</feature>
<reference evidence="4" key="1">
    <citation type="submission" date="2020-02" db="EMBL/GenBank/DDBJ databases">
        <authorList>
            <person name="Palmer J.M."/>
        </authorList>
    </citation>
    <scope>NUCLEOTIDE SEQUENCE</scope>
    <source>
        <strain evidence="4">EPUS1.4</strain>
        <tissue evidence="4">Thallus</tissue>
    </source>
</reference>
<dbReference type="InterPro" id="IPR019487">
    <property type="entry name" value="RAM_signalling_pathway_SOG2"/>
</dbReference>
<dbReference type="AlphaFoldDB" id="A0A8H7E1Q2"/>
<accession>A0A8H7E1Q2</accession>
<dbReference type="Pfam" id="PF10428">
    <property type="entry name" value="SOG2"/>
    <property type="match status" value="1"/>
</dbReference>
<dbReference type="InterPro" id="IPR001611">
    <property type="entry name" value="Leu-rich_rpt"/>
</dbReference>
<evidence type="ECO:0000256" key="2">
    <source>
        <dbReference type="ARBA" id="ARBA00022737"/>
    </source>
</evidence>
<feature type="region of interest" description="Disordered" evidence="3">
    <location>
        <begin position="641"/>
        <end position="665"/>
    </location>
</feature>
<dbReference type="PANTHER" id="PTHR48051:SF54">
    <property type="entry name" value="LEUCINE-RICH REPEAT-CONTAINING PROTEIN"/>
    <property type="match status" value="1"/>
</dbReference>
<keyword evidence="5" id="KW-1185">Reference proteome</keyword>
<dbReference type="GO" id="GO:0005737">
    <property type="term" value="C:cytoplasm"/>
    <property type="evidence" value="ECO:0007669"/>
    <property type="project" value="TreeGrafter"/>
</dbReference>
<evidence type="ECO:0000256" key="3">
    <source>
        <dbReference type="SAM" id="MobiDB-lite"/>
    </source>
</evidence>
<dbReference type="OrthoDB" id="1394818at2759"/>
<evidence type="ECO:0000256" key="1">
    <source>
        <dbReference type="ARBA" id="ARBA00022614"/>
    </source>
</evidence>